<accession>A0A1M6XSQ9</accession>
<dbReference type="Proteomes" id="UP000184420">
    <property type="component" value="Unassembled WGS sequence"/>
</dbReference>
<proteinExistence type="predicted"/>
<feature type="transmembrane region" description="Helical" evidence="1">
    <location>
        <begin position="176"/>
        <end position="195"/>
    </location>
</feature>
<dbReference type="Pfam" id="PF01757">
    <property type="entry name" value="Acyl_transf_3"/>
    <property type="match status" value="1"/>
</dbReference>
<keyword evidence="3" id="KW-0808">Transferase</keyword>
<dbReference type="OrthoDB" id="9796461at2"/>
<feature type="transmembrane region" description="Helical" evidence="1">
    <location>
        <begin position="336"/>
        <end position="355"/>
    </location>
</feature>
<evidence type="ECO:0000313" key="3">
    <source>
        <dbReference type="EMBL" id="SHL09027.1"/>
    </source>
</evidence>
<dbReference type="EMBL" id="FRBL01000002">
    <property type="protein sequence ID" value="SHL09027.1"/>
    <property type="molecule type" value="Genomic_DNA"/>
</dbReference>
<name>A0A1M6XSQ9_9BACT</name>
<dbReference type="AlphaFoldDB" id="A0A1M6XSQ9"/>
<feature type="transmembrane region" description="Helical" evidence="1">
    <location>
        <begin position="240"/>
        <end position="260"/>
    </location>
</feature>
<keyword evidence="1" id="KW-1133">Transmembrane helix</keyword>
<feature type="transmembrane region" description="Helical" evidence="1">
    <location>
        <begin position="303"/>
        <end position="324"/>
    </location>
</feature>
<organism evidence="3 4">
    <name type="scientific">Chitinophaga jiangningensis</name>
    <dbReference type="NCBI Taxonomy" id="1419482"/>
    <lineage>
        <taxon>Bacteria</taxon>
        <taxon>Pseudomonadati</taxon>
        <taxon>Bacteroidota</taxon>
        <taxon>Chitinophagia</taxon>
        <taxon>Chitinophagales</taxon>
        <taxon>Chitinophagaceae</taxon>
        <taxon>Chitinophaga</taxon>
    </lineage>
</organism>
<dbReference type="RefSeq" id="WP_073078543.1">
    <property type="nucleotide sequence ID" value="NZ_FRBL01000002.1"/>
</dbReference>
<keyword evidence="3" id="KW-0012">Acyltransferase</keyword>
<keyword evidence="3" id="KW-0378">Hydrolase</keyword>
<feature type="transmembrane region" description="Helical" evidence="1">
    <location>
        <begin position="272"/>
        <end position="291"/>
    </location>
</feature>
<keyword evidence="1" id="KW-0472">Membrane</keyword>
<feature type="domain" description="Acyltransferase 3" evidence="2">
    <location>
        <begin position="16"/>
        <end position="354"/>
    </location>
</feature>
<dbReference type="GO" id="GO:0016747">
    <property type="term" value="F:acyltransferase activity, transferring groups other than amino-acyl groups"/>
    <property type="evidence" value="ECO:0007669"/>
    <property type="project" value="InterPro"/>
</dbReference>
<evidence type="ECO:0000256" key="1">
    <source>
        <dbReference type="SAM" id="Phobius"/>
    </source>
</evidence>
<feature type="transmembrane region" description="Helical" evidence="1">
    <location>
        <begin position="117"/>
        <end position="136"/>
    </location>
</feature>
<feature type="transmembrane region" description="Helical" evidence="1">
    <location>
        <begin position="12"/>
        <end position="33"/>
    </location>
</feature>
<dbReference type="GO" id="GO:0016787">
    <property type="term" value="F:hydrolase activity"/>
    <property type="evidence" value="ECO:0007669"/>
    <property type="project" value="UniProtKB-KW"/>
</dbReference>
<evidence type="ECO:0000313" key="4">
    <source>
        <dbReference type="Proteomes" id="UP000184420"/>
    </source>
</evidence>
<evidence type="ECO:0000259" key="2">
    <source>
        <dbReference type="Pfam" id="PF01757"/>
    </source>
</evidence>
<dbReference type="STRING" id="1419482.SAMN05444266_1028"/>
<keyword evidence="1" id="KW-0812">Transmembrane</keyword>
<feature type="transmembrane region" description="Helical" evidence="1">
    <location>
        <begin position="45"/>
        <end position="67"/>
    </location>
</feature>
<feature type="transmembrane region" description="Helical" evidence="1">
    <location>
        <begin position="87"/>
        <end position="105"/>
    </location>
</feature>
<keyword evidence="4" id="KW-1185">Reference proteome</keyword>
<dbReference type="InterPro" id="IPR050879">
    <property type="entry name" value="Acyltransferase_3"/>
</dbReference>
<protein>
    <submittedName>
        <fullName evidence="3">Peptidoglycan/LPS O-acetylase OafA/YrhL, contains acyltransferase and SGNH-hydrolase domains</fullName>
    </submittedName>
</protein>
<sequence length="384" mass="42766">MNKSGTLPSKPHFPILDGLRGVAALTVVIFHILEAHATSSLDLMINHGYLAVDFFFLLSGFVIGYAYDDRWGKMTMGGFFKRRLIRLQPMVVMGSVIGAIFFYFQDSPIWPKIHEVPVWYLLVIMVIGATMLPVTISMDVRGWNEMHPLNGPAWSLFFEYIGNFLYAAGIRKLSKAALAVLVAVCGIWLACYAITSERGEMIGGWTLSVQQLKIGFIRLLFPFFAGLLLFRTVKLVQIKNAFLWCSLILLTVLGMPRIGGAENMWANGIYESITIILVFPLIVFLGASGVLEGKAATGICKFLGDISYPIYISHYPLIYTYTGWVSKHKGITLTEAAPYAILTFVSAVVIAWVCLKYYDEPVRKWLQQKLMPVSKTPAPVGVPS</sequence>
<dbReference type="InterPro" id="IPR002656">
    <property type="entry name" value="Acyl_transf_3_dom"/>
</dbReference>
<dbReference type="PANTHER" id="PTHR23028:SF134">
    <property type="entry name" value="PUTATIVE (AFU_ORTHOLOGUE AFUA_4G08520)-RELATED"/>
    <property type="match status" value="1"/>
</dbReference>
<dbReference type="PANTHER" id="PTHR23028">
    <property type="entry name" value="ACETYLTRANSFERASE"/>
    <property type="match status" value="1"/>
</dbReference>
<reference evidence="3 4" key="1">
    <citation type="submission" date="2016-11" db="EMBL/GenBank/DDBJ databases">
        <authorList>
            <person name="Jaros S."/>
            <person name="Januszkiewicz K."/>
            <person name="Wedrychowicz H."/>
        </authorList>
    </citation>
    <scope>NUCLEOTIDE SEQUENCE [LARGE SCALE GENOMIC DNA]</scope>
    <source>
        <strain evidence="3 4">DSM 27406</strain>
    </source>
</reference>
<gene>
    <name evidence="3" type="ORF">SAMN05444266_1028</name>
</gene>
<feature type="transmembrane region" description="Helical" evidence="1">
    <location>
        <begin position="215"/>
        <end position="233"/>
    </location>
</feature>